<feature type="compositionally biased region" description="Low complexity" evidence="1">
    <location>
        <begin position="50"/>
        <end position="65"/>
    </location>
</feature>
<evidence type="ECO:0000256" key="1">
    <source>
        <dbReference type="SAM" id="MobiDB-lite"/>
    </source>
</evidence>
<gene>
    <name evidence="3" type="ORF">APY04_2018</name>
</gene>
<organism evidence="3 4">
    <name type="scientific">Hyphomicrobium sulfonivorans</name>
    <dbReference type="NCBI Taxonomy" id="121290"/>
    <lineage>
        <taxon>Bacteria</taxon>
        <taxon>Pseudomonadati</taxon>
        <taxon>Pseudomonadota</taxon>
        <taxon>Alphaproteobacteria</taxon>
        <taxon>Hyphomicrobiales</taxon>
        <taxon>Hyphomicrobiaceae</taxon>
        <taxon>Hyphomicrobium</taxon>
    </lineage>
</organism>
<reference evidence="3 4" key="1">
    <citation type="submission" date="2015-10" db="EMBL/GenBank/DDBJ databases">
        <title>Transcriptomic analysis of a linuron degrading triple-species bacterial consortium.</title>
        <authorList>
            <person name="Albers P."/>
        </authorList>
    </citation>
    <scope>NUCLEOTIDE SEQUENCE [LARGE SCALE GENOMIC DNA]</scope>
    <source>
        <strain evidence="3 4">WDL6</strain>
    </source>
</reference>
<dbReference type="InterPro" id="IPR006668">
    <property type="entry name" value="Mg_transptr_MgtE_intracell_dom"/>
</dbReference>
<name>A0A125NUR4_HYPSL</name>
<feature type="compositionally biased region" description="Pro residues" evidence="1">
    <location>
        <begin position="66"/>
        <end position="83"/>
    </location>
</feature>
<keyword evidence="4" id="KW-1185">Reference proteome</keyword>
<dbReference type="EMBL" id="LMTR01000065">
    <property type="protein sequence ID" value="KWT67453.1"/>
    <property type="molecule type" value="Genomic_DNA"/>
</dbReference>
<feature type="domain" description="Magnesium transporter MgtE intracellular" evidence="2">
    <location>
        <begin position="213"/>
        <end position="264"/>
    </location>
</feature>
<dbReference type="AlphaFoldDB" id="A0A125NUR4"/>
<feature type="compositionally biased region" description="Low complexity" evidence="1">
    <location>
        <begin position="276"/>
        <end position="290"/>
    </location>
</feature>
<dbReference type="STRING" id="121290.APY04_2018"/>
<dbReference type="SUPFAM" id="SSF158791">
    <property type="entry name" value="MgtE N-terminal domain-like"/>
    <property type="match status" value="1"/>
</dbReference>
<evidence type="ECO:0000313" key="4">
    <source>
        <dbReference type="Proteomes" id="UP000059074"/>
    </source>
</evidence>
<comment type="caution">
    <text evidence="3">The sequence shown here is derived from an EMBL/GenBank/DDBJ whole genome shotgun (WGS) entry which is preliminary data.</text>
</comment>
<protein>
    <recommendedName>
        <fullName evidence="2">Magnesium transporter MgtE intracellular domain-containing protein</fullName>
    </recommendedName>
</protein>
<dbReference type="PATRIC" id="fig|121290.4.peg.3415"/>
<dbReference type="Proteomes" id="UP000059074">
    <property type="component" value="Unassembled WGS sequence"/>
</dbReference>
<proteinExistence type="predicted"/>
<evidence type="ECO:0000259" key="2">
    <source>
        <dbReference type="Pfam" id="PF03448"/>
    </source>
</evidence>
<sequence length="310" mass="32357">MMMSAVDRYAACAALTVLWIALVGAVSPSSAQMGWAASVDEAPTDAATGRLSPSSALARAARSIPAPRPAASPPLPKMKPQPPVAAAAPVSGKAEPIDEFDEIVTGSIPSSGARVPPPLEESARLFNDDGQMVGDPIVTGSVDDANSDLAKGYCVAISSAAADARIAVQRSKLTEMEQQIAQRIATLEQKTQELRSWVERRDAFLLRANASLVNIYAQMEPDSAAPQLVEMDEETAASLLLKLEPQNASAILNEMAPEKAARLAGTIAGSVRRPKAVAAPRRPTSSTPTPGVAQPVDEMPAQAYPDGGRS</sequence>
<feature type="region of interest" description="Disordered" evidence="1">
    <location>
        <begin position="271"/>
        <end position="310"/>
    </location>
</feature>
<feature type="region of interest" description="Disordered" evidence="1">
    <location>
        <begin position="46"/>
        <end position="86"/>
    </location>
</feature>
<evidence type="ECO:0000313" key="3">
    <source>
        <dbReference type="EMBL" id="KWT67453.1"/>
    </source>
</evidence>
<accession>A0A125NUR4</accession>
<dbReference type="Pfam" id="PF03448">
    <property type="entry name" value="MgtE_N"/>
    <property type="match status" value="1"/>
</dbReference>